<dbReference type="SUPFAM" id="SSF82199">
    <property type="entry name" value="SET domain"/>
    <property type="match status" value="1"/>
</dbReference>
<gene>
    <name evidence="1" type="ORF">W97_08348</name>
</gene>
<dbReference type="STRING" id="1168221.R7Z4D3"/>
<proteinExistence type="predicted"/>
<dbReference type="GeneID" id="19905659"/>
<dbReference type="OrthoDB" id="42889at2759"/>
<sequence length="218" mass="24499">MSATQISHLLEWFRSNGGHLDESVEVSEDVGSDTPLIDGVAAKLVGYAPVHVVSYFTLIEQRLMGIDSFWAPYIRCLPKESKLNTPLFFSDEDQQWLLGTNLLPAAQSRHAQWRSEWEAACHALHDQDVEARDYTLELYLWAATVFTSRSFASNAALPEYEEVFPLLYPVLDIANHKVGAKAVWGFKAGSFDLRIAEPISMGDQVFNNYGPKGNEECR</sequence>
<dbReference type="Proteomes" id="UP000016924">
    <property type="component" value="Unassembled WGS sequence"/>
</dbReference>
<organism evidence="1 2">
    <name type="scientific">Coniosporium apollinis (strain CBS 100218)</name>
    <name type="common">Rock-inhabiting black yeast</name>
    <dbReference type="NCBI Taxonomy" id="1168221"/>
    <lineage>
        <taxon>Eukaryota</taxon>
        <taxon>Fungi</taxon>
        <taxon>Dikarya</taxon>
        <taxon>Ascomycota</taxon>
        <taxon>Pezizomycotina</taxon>
        <taxon>Dothideomycetes</taxon>
        <taxon>Dothideomycetes incertae sedis</taxon>
        <taxon>Coniosporium</taxon>
    </lineage>
</organism>
<evidence type="ECO:0000313" key="2">
    <source>
        <dbReference type="Proteomes" id="UP000016924"/>
    </source>
</evidence>
<dbReference type="Gene3D" id="3.90.1410.10">
    <property type="entry name" value="set domain protein methyltransferase, domain 1"/>
    <property type="match status" value="1"/>
</dbReference>
<accession>R7Z4D3</accession>
<dbReference type="InterPro" id="IPR046341">
    <property type="entry name" value="SET_dom_sf"/>
</dbReference>
<dbReference type="InterPro" id="IPR050600">
    <property type="entry name" value="SETD3_SETD6_MTase"/>
</dbReference>
<dbReference type="HOGENOM" id="CLU_1266821_0_0_1"/>
<keyword evidence="2" id="KW-1185">Reference proteome</keyword>
<dbReference type="EMBL" id="JH767605">
    <property type="protein sequence ID" value="EON69035.1"/>
    <property type="molecule type" value="Genomic_DNA"/>
</dbReference>
<reference evidence="2" key="1">
    <citation type="submission" date="2012-06" db="EMBL/GenBank/DDBJ databases">
        <title>The genome sequence of Coniosporium apollinis CBS 100218.</title>
        <authorList>
            <consortium name="The Broad Institute Genome Sequencing Platform"/>
            <person name="Cuomo C."/>
            <person name="Gorbushina A."/>
            <person name="Noack S."/>
            <person name="Walker B."/>
            <person name="Young S.K."/>
            <person name="Zeng Q."/>
            <person name="Gargeya S."/>
            <person name="Fitzgerald M."/>
            <person name="Haas B."/>
            <person name="Abouelleil A."/>
            <person name="Alvarado L."/>
            <person name="Arachchi H.M."/>
            <person name="Berlin A.M."/>
            <person name="Chapman S.B."/>
            <person name="Goldberg J."/>
            <person name="Griggs A."/>
            <person name="Gujja S."/>
            <person name="Hansen M."/>
            <person name="Howarth C."/>
            <person name="Imamovic A."/>
            <person name="Larimer J."/>
            <person name="McCowan C."/>
            <person name="Montmayeur A."/>
            <person name="Murphy C."/>
            <person name="Neiman D."/>
            <person name="Pearson M."/>
            <person name="Priest M."/>
            <person name="Roberts A."/>
            <person name="Saif S."/>
            <person name="Shea T."/>
            <person name="Sisk P."/>
            <person name="Sykes S."/>
            <person name="Wortman J."/>
            <person name="Nusbaum C."/>
            <person name="Birren B."/>
        </authorList>
    </citation>
    <scope>NUCLEOTIDE SEQUENCE [LARGE SCALE GENOMIC DNA]</scope>
    <source>
        <strain evidence="2">CBS 100218</strain>
    </source>
</reference>
<dbReference type="RefSeq" id="XP_007784352.1">
    <property type="nucleotide sequence ID" value="XM_007786162.1"/>
</dbReference>
<name>R7Z4D3_CONA1</name>
<dbReference type="PANTHER" id="PTHR13271:SF147">
    <property type="entry name" value="PROTEIN-LYSINE N-METHYLTRANSFERASE EFM1-RELATED"/>
    <property type="match status" value="1"/>
</dbReference>
<dbReference type="GO" id="GO:0016279">
    <property type="term" value="F:protein-lysine N-methyltransferase activity"/>
    <property type="evidence" value="ECO:0007669"/>
    <property type="project" value="TreeGrafter"/>
</dbReference>
<protein>
    <submittedName>
        <fullName evidence="1">Uncharacterized protein</fullName>
    </submittedName>
</protein>
<dbReference type="eggNOG" id="KOG1337">
    <property type="taxonomic scope" value="Eukaryota"/>
</dbReference>
<dbReference type="GO" id="GO:0005634">
    <property type="term" value="C:nucleus"/>
    <property type="evidence" value="ECO:0007669"/>
    <property type="project" value="TreeGrafter"/>
</dbReference>
<dbReference type="AlphaFoldDB" id="R7Z4D3"/>
<dbReference type="PANTHER" id="PTHR13271">
    <property type="entry name" value="UNCHARACTERIZED PUTATIVE METHYLTRANSFERASE"/>
    <property type="match status" value="1"/>
</dbReference>
<evidence type="ECO:0000313" key="1">
    <source>
        <dbReference type="EMBL" id="EON69035.1"/>
    </source>
</evidence>